<evidence type="ECO:0000313" key="3">
    <source>
        <dbReference type="EMBL" id="KGM30725.1"/>
    </source>
</evidence>
<dbReference type="PANTHER" id="PTHR33606:SF3">
    <property type="entry name" value="PROTEIN YCII"/>
    <property type="match status" value="1"/>
</dbReference>
<dbReference type="Gene3D" id="3.30.70.1060">
    <property type="entry name" value="Dimeric alpha+beta barrel"/>
    <property type="match status" value="1"/>
</dbReference>
<dbReference type="InterPro" id="IPR011008">
    <property type="entry name" value="Dimeric_a/b-barrel"/>
</dbReference>
<comment type="caution">
    <text evidence="3">The sequence shown here is derived from an EMBL/GenBank/DDBJ whole genome shotgun (WGS) entry which is preliminary data.</text>
</comment>
<dbReference type="Proteomes" id="UP000029995">
    <property type="component" value="Unassembled WGS sequence"/>
</dbReference>
<dbReference type="OrthoDB" id="2293521at2"/>
<evidence type="ECO:0000256" key="1">
    <source>
        <dbReference type="ARBA" id="ARBA00007689"/>
    </source>
</evidence>
<dbReference type="InterPro" id="IPR051807">
    <property type="entry name" value="Sec-metab_biosynth-assoc"/>
</dbReference>
<dbReference type="AlphaFoldDB" id="A0A0A0CY44"/>
<feature type="domain" description="YCII-related" evidence="2">
    <location>
        <begin position="1"/>
        <end position="91"/>
    </location>
</feature>
<organism evidence="3 4">
    <name type="scientific">Inquilinus limosus MP06</name>
    <dbReference type="NCBI Taxonomy" id="1398085"/>
    <lineage>
        <taxon>Bacteria</taxon>
        <taxon>Pseudomonadati</taxon>
        <taxon>Pseudomonadota</taxon>
        <taxon>Alphaproteobacteria</taxon>
        <taxon>Rhodospirillales</taxon>
        <taxon>Rhodospirillaceae</taxon>
        <taxon>Inquilinus</taxon>
    </lineage>
</organism>
<dbReference type="PANTHER" id="PTHR33606">
    <property type="entry name" value="PROTEIN YCII"/>
    <property type="match status" value="1"/>
</dbReference>
<dbReference type="InterPro" id="IPR005545">
    <property type="entry name" value="YCII"/>
</dbReference>
<dbReference type="SUPFAM" id="SSF54909">
    <property type="entry name" value="Dimeric alpha+beta barrel"/>
    <property type="match status" value="1"/>
</dbReference>
<gene>
    <name evidence="3" type="ORF">P409_31340</name>
</gene>
<evidence type="ECO:0000313" key="4">
    <source>
        <dbReference type="Proteomes" id="UP000029995"/>
    </source>
</evidence>
<dbReference type="RefSeq" id="WP_034847726.1">
    <property type="nucleotide sequence ID" value="NZ_JANX01000718.1"/>
</dbReference>
<protein>
    <recommendedName>
        <fullName evidence="2">YCII-related domain-containing protein</fullName>
    </recommendedName>
</protein>
<name>A0A0A0CY44_9PROT</name>
<evidence type="ECO:0000259" key="2">
    <source>
        <dbReference type="Pfam" id="PF03795"/>
    </source>
</evidence>
<dbReference type="EMBL" id="JANX01000718">
    <property type="protein sequence ID" value="KGM30725.1"/>
    <property type="molecule type" value="Genomic_DNA"/>
</dbReference>
<accession>A0A0A0CY44</accession>
<dbReference type="Pfam" id="PF03795">
    <property type="entry name" value="YCII"/>
    <property type="match status" value="1"/>
</dbReference>
<comment type="similarity">
    <text evidence="1">Belongs to the YciI family.</text>
</comment>
<proteinExistence type="inferred from homology"/>
<sequence>MQFLVIAKDGTDAEAPARRQAVREQHLVGARRMAEEAVIIAGGAILDDEGRMVGSTVIYEVPDRATLDAVIAADPYVTGGVWKDIEIRPFRVAVRSKS</sequence>
<reference evidence="3 4" key="1">
    <citation type="submission" date="2014-01" db="EMBL/GenBank/DDBJ databases">
        <title>Genome sequence determination for a cystic fibrosis isolate, Inquilinus limosus.</title>
        <authorList>
            <person name="Pino M."/>
            <person name="Di Conza J."/>
            <person name="Gutkind G."/>
        </authorList>
    </citation>
    <scope>NUCLEOTIDE SEQUENCE [LARGE SCALE GENOMIC DNA]</scope>
    <source>
        <strain evidence="3 4">MP06</strain>
    </source>
</reference>